<proteinExistence type="predicted"/>
<gene>
    <name evidence="1" type="ORF">FHR20_001724</name>
</gene>
<protein>
    <submittedName>
        <fullName evidence="1">Uncharacterized protein</fullName>
    </submittedName>
</protein>
<keyword evidence="2" id="KW-1185">Reference proteome</keyword>
<dbReference type="EMBL" id="JAASQV010000001">
    <property type="protein sequence ID" value="NIJ64793.1"/>
    <property type="molecule type" value="Genomic_DNA"/>
</dbReference>
<evidence type="ECO:0000313" key="2">
    <source>
        <dbReference type="Proteomes" id="UP000564677"/>
    </source>
</evidence>
<dbReference type="AlphaFoldDB" id="A0A7X5UYZ2"/>
<reference evidence="1 2" key="1">
    <citation type="submission" date="2020-03" db="EMBL/GenBank/DDBJ databases">
        <title>Genomic Encyclopedia of Type Strains, Phase IV (KMG-IV): sequencing the most valuable type-strain genomes for metagenomic binning, comparative biology and taxonomic classification.</title>
        <authorList>
            <person name="Goeker M."/>
        </authorList>
    </citation>
    <scope>NUCLEOTIDE SEQUENCE [LARGE SCALE GENOMIC DNA]</scope>
    <source>
        <strain evidence="1 2">DSM 4733</strain>
    </source>
</reference>
<sequence>MQVDVNGLVDRMTVAGRGLAGGIWAEMESYAIPELKKIAIQVEAIAENHAQYTLRGAEILFDMQIRAAVSVIVAMTSMTLVLVQNAINAIVDAVKDFINAATGFALV</sequence>
<name>A0A7X5UYZ2_9SPHN</name>
<dbReference type="Proteomes" id="UP000564677">
    <property type="component" value="Unassembled WGS sequence"/>
</dbReference>
<organism evidence="1 2">
    <name type="scientific">Sphingomonas leidyi</name>
    <dbReference type="NCBI Taxonomy" id="68569"/>
    <lineage>
        <taxon>Bacteria</taxon>
        <taxon>Pseudomonadati</taxon>
        <taxon>Pseudomonadota</taxon>
        <taxon>Alphaproteobacteria</taxon>
        <taxon>Sphingomonadales</taxon>
        <taxon>Sphingomonadaceae</taxon>
        <taxon>Sphingomonas</taxon>
    </lineage>
</organism>
<evidence type="ECO:0000313" key="1">
    <source>
        <dbReference type="EMBL" id="NIJ64793.1"/>
    </source>
</evidence>
<comment type="caution">
    <text evidence="1">The sequence shown here is derived from an EMBL/GenBank/DDBJ whole genome shotgun (WGS) entry which is preliminary data.</text>
</comment>
<accession>A0A7X5UYZ2</accession>
<dbReference type="RefSeq" id="WP_167299114.1">
    <property type="nucleotide sequence ID" value="NZ_CP170557.1"/>
</dbReference>